<dbReference type="Gene3D" id="3.40.50.300">
    <property type="entry name" value="P-loop containing nucleotide triphosphate hydrolases"/>
    <property type="match status" value="2"/>
</dbReference>
<dbReference type="Pfam" id="PF00485">
    <property type="entry name" value="PRK"/>
    <property type="match status" value="2"/>
</dbReference>
<gene>
    <name evidence="2" type="ORF">ACFSCX_20160</name>
</gene>
<evidence type="ECO:0000313" key="3">
    <source>
        <dbReference type="Proteomes" id="UP001597214"/>
    </source>
</evidence>
<feature type="domain" description="Phosphoribulokinase/uridine kinase" evidence="1">
    <location>
        <begin position="136"/>
        <end position="213"/>
    </location>
</feature>
<reference evidence="3" key="1">
    <citation type="journal article" date="2019" name="Int. J. Syst. Evol. Microbiol.">
        <title>The Global Catalogue of Microorganisms (GCM) 10K type strain sequencing project: providing services to taxonomists for standard genome sequencing and annotation.</title>
        <authorList>
            <consortium name="The Broad Institute Genomics Platform"/>
            <consortium name="The Broad Institute Genome Sequencing Center for Infectious Disease"/>
            <person name="Wu L."/>
            <person name="Ma J."/>
        </authorList>
    </citation>
    <scope>NUCLEOTIDE SEQUENCE [LARGE SCALE GENOMIC DNA]</scope>
    <source>
        <strain evidence="3">CCUG 49339</strain>
    </source>
</reference>
<dbReference type="GO" id="GO:0016301">
    <property type="term" value="F:kinase activity"/>
    <property type="evidence" value="ECO:0007669"/>
    <property type="project" value="UniProtKB-KW"/>
</dbReference>
<organism evidence="2 3">
    <name type="scientific">Bacillus salitolerans</name>
    <dbReference type="NCBI Taxonomy" id="1437434"/>
    <lineage>
        <taxon>Bacteria</taxon>
        <taxon>Bacillati</taxon>
        <taxon>Bacillota</taxon>
        <taxon>Bacilli</taxon>
        <taxon>Bacillales</taxon>
        <taxon>Bacillaceae</taxon>
        <taxon>Bacillus</taxon>
    </lineage>
</organism>
<dbReference type="SUPFAM" id="SSF52540">
    <property type="entry name" value="P-loop containing nucleoside triphosphate hydrolases"/>
    <property type="match status" value="1"/>
</dbReference>
<dbReference type="PANTHER" id="PTHR10285">
    <property type="entry name" value="URIDINE KINASE"/>
    <property type="match status" value="1"/>
</dbReference>
<evidence type="ECO:0000259" key="1">
    <source>
        <dbReference type="Pfam" id="PF00485"/>
    </source>
</evidence>
<dbReference type="Proteomes" id="UP001597214">
    <property type="component" value="Unassembled WGS sequence"/>
</dbReference>
<feature type="domain" description="Phosphoribulokinase/uridine kinase" evidence="1">
    <location>
        <begin position="56"/>
        <end position="133"/>
    </location>
</feature>
<dbReference type="PRINTS" id="PR00988">
    <property type="entry name" value="URIDINKINASE"/>
</dbReference>
<dbReference type="InterPro" id="IPR006083">
    <property type="entry name" value="PRK/URK"/>
</dbReference>
<proteinExistence type="predicted"/>
<dbReference type="EMBL" id="JBHUEM010000048">
    <property type="protein sequence ID" value="MFD1738835.1"/>
    <property type="molecule type" value="Genomic_DNA"/>
</dbReference>
<sequence>MFLIPPEKGMLIQDKGTNLQDGDCSYFIEVKRQDNARRMDIGVKENIMKKIERCIVIGIAGGSGSGKTTFCSNLAKNLNVLKVKTISTDDYFREVKPKVNAPYNGKEYDDYDHPTSVDIDRLNRDINHFISSKMFDVVIIEGLMVLYFEEIREKIDLKIFVDCPSDERLVRRLKRDINEQTFDEISSEYLDLVRHRHNEFVEPTKWHADLILNGSITSNNSLDIVRKWVLN</sequence>
<accession>A0ABW4LXK7</accession>
<comment type="caution">
    <text evidence="2">The sequence shown here is derived from an EMBL/GenBank/DDBJ whole genome shotgun (WGS) entry which is preliminary data.</text>
</comment>
<dbReference type="RefSeq" id="WP_377930060.1">
    <property type="nucleotide sequence ID" value="NZ_JBHUEM010000048.1"/>
</dbReference>
<keyword evidence="2" id="KW-0418">Kinase</keyword>
<keyword evidence="2" id="KW-0808">Transferase</keyword>
<keyword evidence="3" id="KW-1185">Reference proteome</keyword>
<dbReference type="InterPro" id="IPR027417">
    <property type="entry name" value="P-loop_NTPase"/>
</dbReference>
<protein>
    <submittedName>
        <fullName evidence="2">Uridine kinase</fullName>
    </submittedName>
</protein>
<evidence type="ECO:0000313" key="2">
    <source>
        <dbReference type="EMBL" id="MFD1738835.1"/>
    </source>
</evidence>
<name>A0ABW4LXK7_9BACI</name>